<keyword evidence="2" id="KW-1185">Reference proteome</keyword>
<sequence>MVIGGGGSNILRGGTHTYDCKTLVGNFVEETYCPNAVTQNWDGGATYESNARHQMQSGAGQHMREFGGGLKKPDDPKYDYNQLVGADKTRGASTWLSLSQSVYCNSAKPTEFAAPREMKGRRMPDDELTKHRKRWTSECDELVKARYVTESSATQDAVVKEQFRKVLAHPTQVSFK</sequence>
<dbReference type="AlphaFoldDB" id="K3W528"/>
<dbReference type="Proteomes" id="UP000019132">
    <property type="component" value="Unassembled WGS sequence"/>
</dbReference>
<evidence type="ECO:0000313" key="1">
    <source>
        <dbReference type="EnsemblProtists" id="PYU1_T000069"/>
    </source>
</evidence>
<dbReference type="InParanoid" id="K3W528"/>
<name>K3W528_GLOUD</name>
<accession>K3W528</accession>
<protein>
    <submittedName>
        <fullName evidence="1">Uncharacterized protein</fullName>
    </submittedName>
</protein>
<dbReference type="eggNOG" id="ENOG502S413">
    <property type="taxonomic scope" value="Eukaryota"/>
</dbReference>
<reference evidence="2" key="2">
    <citation type="submission" date="2010-04" db="EMBL/GenBank/DDBJ databases">
        <authorList>
            <person name="Buell R."/>
            <person name="Hamilton J."/>
            <person name="Hostetler J."/>
        </authorList>
    </citation>
    <scope>NUCLEOTIDE SEQUENCE [LARGE SCALE GENOMIC DNA]</scope>
    <source>
        <strain evidence="2">DAOM:BR144</strain>
    </source>
</reference>
<proteinExistence type="predicted"/>
<reference evidence="2" key="1">
    <citation type="journal article" date="2010" name="Genome Biol.">
        <title>Genome sequence of the necrotrophic plant pathogen Pythium ultimum reveals original pathogenicity mechanisms and effector repertoire.</title>
        <authorList>
            <person name="Levesque C.A."/>
            <person name="Brouwer H."/>
            <person name="Cano L."/>
            <person name="Hamilton J.P."/>
            <person name="Holt C."/>
            <person name="Huitema E."/>
            <person name="Raffaele S."/>
            <person name="Robideau G.P."/>
            <person name="Thines M."/>
            <person name="Win J."/>
            <person name="Zerillo M.M."/>
            <person name="Beakes G.W."/>
            <person name="Boore J.L."/>
            <person name="Busam D."/>
            <person name="Dumas B."/>
            <person name="Ferriera S."/>
            <person name="Fuerstenberg S.I."/>
            <person name="Gachon C.M."/>
            <person name="Gaulin E."/>
            <person name="Govers F."/>
            <person name="Grenville-Briggs L."/>
            <person name="Horner N."/>
            <person name="Hostetler J."/>
            <person name="Jiang R.H."/>
            <person name="Johnson J."/>
            <person name="Krajaejun T."/>
            <person name="Lin H."/>
            <person name="Meijer H.J."/>
            <person name="Moore B."/>
            <person name="Morris P."/>
            <person name="Phuntmart V."/>
            <person name="Puiu D."/>
            <person name="Shetty J."/>
            <person name="Stajich J.E."/>
            <person name="Tripathy S."/>
            <person name="Wawra S."/>
            <person name="van West P."/>
            <person name="Whitty B.R."/>
            <person name="Coutinho P.M."/>
            <person name="Henrissat B."/>
            <person name="Martin F."/>
            <person name="Thomas P.D."/>
            <person name="Tyler B.M."/>
            <person name="De Vries R.P."/>
            <person name="Kamoun S."/>
            <person name="Yandell M."/>
            <person name="Tisserat N."/>
            <person name="Buell C.R."/>
        </authorList>
    </citation>
    <scope>NUCLEOTIDE SEQUENCE</scope>
    <source>
        <strain evidence="2">DAOM:BR144</strain>
    </source>
</reference>
<organism evidence="1 2">
    <name type="scientific">Globisporangium ultimum (strain ATCC 200006 / CBS 805.95 / DAOM BR144)</name>
    <name type="common">Pythium ultimum</name>
    <dbReference type="NCBI Taxonomy" id="431595"/>
    <lineage>
        <taxon>Eukaryota</taxon>
        <taxon>Sar</taxon>
        <taxon>Stramenopiles</taxon>
        <taxon>Oomycota</taxon>
        <taxon>Peronosporomycetes</taxon>
        <taxon>Pythiales</taxon>
        <taxon>Pythiaceae</taxon>
        <taxon>Globisporangium</taxon>
    </lineage>
</organism>
<dbReference type="HOGENOM" id="CLU_1528154_0_0_1"/>
<dbReference type="VEuPathDB" id="FungiDB:PYU1_G000069"/>
<evidence type="ECO:0000313" key="2">
    <source>
        <dbReference type="Proteomes" id="UP000019132"/>
    </source>
</evidence>
<reference evidence="1" key="3">
    <citation type="submission" date="2015-02" db="UniProtKB">
        <authorList>
            <consortium name="EnsemblProtists"/>
        </authorList>
    </citation>
    <scope>IDENTIFICATION</scope>
    <source>
        <strain evidence="1">DAOM BR144</strain>
    </source>
</reference>
<dbReference type="EnsemblProtists" id="PYU1_T000069">
    <property type="protein sequence ID" value="PYU1_T000069"/>
    <property type="gene ID" value="PYU1_G000069"/>
</dbReference>
<dbReference type="EMBL" id="GL376636">
    <property type="status" value="NOT_ANNOTATED_CDS"/>
    <property type="molecule type" value="Genomic_DNA"/>
</dbReference>
<dbReference type="OMA" id="MSINRHS"/>